<reference evidence="3 4" key="1">
    <citation type="submission" date="2024-08" db="EMBL/GenBank/DDBJ databases">
        <authorList>
            <person name="Cucini C."/>
            <person name="Frati F."/>
        </authorList>
    </citation>
    <scope>NUCLEOTIDE SEQUENCE [LARGE SCALE GENOMIC DNA]</scope>
</reference>
<sequence length="266" mass="31523">MHSAPKILPQPKSSSPRPYPFTPLLPPSQVFKKNQHPNPIMMTRSRLKTCQEPQTEKLLRVEKELNDVKSERDRFSQRNKMLKKEVSILNKKLKKVEIQTELEMEDVEEVYMEQFFRFSTEIEDLKSTNIHLANRLEEIESENLQLENVVEIMRREQRFFKFGIEVARQTANGDNKKLREILEDLSSKVKKLEMEAKQQQKEKQLVPVVNHENIENSSRKRIRLDECLAPVIILETVNENMENENQNVTRERNEPDMGEREVEELQ</sequence>
<feature type="region of interest" description="Disordered" evidence="2">
    <location>
        <begin position="243"/>
        <end position="266"/>
    </location>
</feature>
<evidence type="ECO:0000256" key="1">
    <source>
        <dbReference type="SAM" id="Coils"/>
    </source>
</evidence>
<evidence type="ECO:0000256" key="2">
    <source>
        <dbReference type="SAM" id="MobiDB-lite"/>
    </source>
</evidence>
<feature type="compositionally biased region" description="Basic and acidic residues" evidence="2">
    <location>
        <begin position="249"/>
        <end position="260"/>
    </location>
</feature>
<feature type="coiled-coil region" evidence="1">
    <location>
        <begin position="58"/>
        <end position="202"/>
    </location>
</feature>
<comment type="caution">
    <text evidence="3">The sequence shown here is derived from an EMBL/GenBank/DDBJ whole genome shotgun (WGS) entry which is preliminary data.</text>
</comment>
<feature type="region of interest" description="Disordered" evidence="2">
    <location>
        <begin position="1"/>
        <end position="38"/>
    </location>
</feature>
<evidence type="ECO:0000313" key="3">
    <source>
        <dbReference type="EMBL" id="CAL8128589.1"/>
    </source>
</evidence>
<gene>
    <name evidence="3" type="ORF">ODALV1_LOCUS22356</name>
</gene>
<dbReference type="EMBL" id="CAXLJM020000075">
    <property type="protein sequence ID" value="CAL8128589.1"/>
    <property type="molecule type" value="Genomic_DNA"/>
</dbReference>
<protein>
    <submittedName>
        <fullName evidence="3">Uncharacterized protein</fullName>
    </submittedName>
</protein>
<feature type="compositionally biased region" description="Pro residues" evidence="2">
    <location>
        <begin position="17"/>
        <end position="26"/>
    </location>
</feature>
<name>A0ABP1RHW9_9HEXA</name>
<keyword evidence="4" id="KW-1185">Reference proteome</keyword>
<organism evidence="3 4">
    <name type="scientific">Orchesella dallaii</name>
    <dbReference type="NCBI Taxonomy" id="48710"/>
    <lineage>
        <taxon>Eukaryota</taxon>
        <taxon>Metazoa</taxon>
        <taxon>Ecdysozoa</taxon>
        <taxon>Arthropoda</taxon>
        <taxon>Hexapoda</taxon>
        <taxon>Collembola</taxon>
        <taxon>Entomobryomorpha</taxon>
        <taxon>Entomobryoidea</taxon>
        <taxon>Orchesellidae</taxon>
        <taxon>Orchesellinae</taxon>
        <taxon>Orchesella</taxon>
    </lineage>
</organism>
<dbReference type="Proteomes" id="UP001642540">
    <property type="component" value="Unassembled WGS sequence"/>
</dbReference>
<evidence type="ECO:0000313" key="4">
    <source>
        <dbReference type="Proteomes" id="UP001642540"/>
    </source>
</evidence>
<proteinExistence type="predicted"/>
<accession>A0ABP1RHW9</accession>
<keyword evidence="1" id="KW-0175">Coiled coil</keyword>